<evidence type="ECO:0000256" key="1">
    <source>
        <dbReference type="SAM" id="MobiDB-lite"/>
    </source>
</evidence>
<sequence>MDYDLDLLESFENINELVDMDQDYNEENGVRFNQIEWEEPTQEDNRQMEETRNTIRNQLPS</sequence>
<feature type="compositionally biased region" description="Basic and acidic residues" evidence="1">
    <location>
        <begin position="43"/>
        <end position="53"/>
    </location>
</feature>
<evidence type="ECO:0000313" key="3">
    <source>
        <dbReference type="Proteomes" id="UP000634136"/>
    </source>
</evidence>
<dbReference type="AlphaFoldDB" id="A0A834X5R1"/>
<dbReference type="EMBL" id="JAAIUW010000003">
    <property type="protein sequence ID" value="KAF7838747.1"/>
    <property type="molecule type" value="Genomic_DNA"/>
</dbReference>
<organism evidence="2 3">
    <name type="scientific">Senna tora</name>
    <dbReference type="NCBI Taxonomy" id="362788"/>
    <lineage>
        <taxon>Eukaryota</taxon>
        <taxon>Viridiplantae</taxon>
        <taxon>Streptophyta</taxon>
        <taxon>Embryophyta</taxon>
        <taxon>Tracheophyta</taxon>
        <taxon>Spermatophyta</taxon>
        <taxon>Magnoliopsida</taxon>
        <taxon>eudicotyledons</taxon>
        <taxon>Gunneridae</taxon>
        <taxon>Pentapetalae</taxon>
        <taxon>rosids</taxon>
        <taxon>fabids</taxon>
        <taxon>Fabales</taxon>
        <taxon>Fabaceae</taxon>
        <taxon>Caesalpinioideae</taxon>
        <taxon>Cassia clade</taxon>
        <taxon>Senna</taxon>
    </lineage>
</organism>
<dbReference type="OrthoDB" id="1414267at2759"/>
<name>A0A834X5R1_9FABA</name>
<dbReference type="Proteomes" id="UP000634136">
    <property type="component" value="Unassembled WGS sequence"/>
</dbReference>
<comment type="caution">
    <text evidence="2">The sequence shown here is derived from an EMBL/GenBank/DDBJ whole genome shotgun (WGS) entry which is preliminary data.</text>
</comment>
<proteinExistence type="predicted"/>
<accession>A0A834X5R1</accession>
<feature type="region of interest" description="Disordered" evidence="1">
    <location>
        <begin position="35"/>
        <end position="61"/>
    </location>
</feature>
<keyword evidence="3" id="KW-1185">Reference proteome</keyword>
<reference evidence="2" key="1">
    <citation type="submission" date="2020-09" db="EMBL/GenBank/DDBJ databases">
        <title>Genome-Enabled Discovery of Anthraquinone Biosynthesis in Senna tora.</title>
        <authorList>
            <person name="Kang S.-H."/>
            <person name="Pandey R.P."/>
            <person name="Lee C.-M."/>
            <person name="Sim J.-S."/>
            <person name="Jeong J.-T."/>
            <person name="Choi B.-S."/>
            <person name="Jung M."/>
            <person name="Ginzburg D."/>
            <person name="Zhao K."/>
            <person name="Won S.Y."/>
            <person name="Oh T.-J."/>
            <person name="Yu Y."/>
            <person name="Kim N.-H."/>
            <person name="Lee O.R."/>
            <person name="Lee T.-H."/>
            <person name="Bashyal P."/>
            <person name="Kim T.-S."/>
            <person name="Lee W.-H."/>
            <person name="Kawkins C."/>
            <person name="Kim C.-K."/>
            <person name="Kim J.S."/>
            <person name="Ahn B.O."/>
            <person name="Rhee S.Y."/>
            <person name="Sohng J.K."/>
        </authorList>
    </citation>
    <scope>NUCLEOTIDE SEQUENCE</scope>
    <source>
        <tissue evidence="2">Leaf</tissue>
    </source>
</reference>
<gene>
    <name evidence="2" type="ORF">G2W53_007229</name>
</gene>
<evidence type="ECO:0000313" key="2">
    <source>
        <dbReference type="EMBL" id="KAF7838747.1"/>
    </source>
</evidence>
<protein>
    <submittedName>
        <fullName evidence="2">Uncharacterized protein</fullName>
    </submittedName>
</protein>